<keyword evidence="4" id="KW-0378">Hydrolase</keyword>
<dbReference type="OrthoDB" id="29661at2759"/>
<feature type="transmembrane region" description="Helical" evidence="9">
    <location>
        <begin position="234"/>
        <end position="254"/>
    </location>
</feature>
<dbReference type="GO" id="GO:0098554">
    <property type="term" value="C:cytoplasmic side of endoplasmic reticulum membrane"/>
    <property type="evidence" value="ECO:0007669"/>
    <property type="project" value="TreeGrafter"/>
</dbReference>
<keyword evidence="6 9" id="KW-1133">Transmembrane helix</keyword>
<reference evidence="10 11" key="1">
    <citation type="journal article" date="2009" name="Genome Res.">
        <title>Comparative genomic analyses of the human fungal pathogens Coccidioides and their relatives.</title>
        <authorList>
            <person name="Sharpton T.J."/>
            <person name="Stajich J.E."/>
            <person name="Rounsley S.D."/>
            <person name="Gardner M.J."/>
            <person name="Wortman J.R."/>
            <person name="Jordar V.S."/>
            <person name="Maiti R."/>
            <person name="Kodira C.D."/>
            <person name="Neafsey D.E."/>
            <person name="Zeng Q."/>
            <person name="Hung C.-Y."/>
            <person name="McMahan C."/>
            <person name="Muszewska A."/>
            <person name="Grynberg M."/>
            <person name="Mandel M.A."/>
            <person name="Kellner E.M."/>
            <person name="Barker B.M."/>
            <person name="Galgiani J.N."/>
            <person name="Orbach M.J."/>
            <person name="Kirkland T.N."/>
            <person name="Cole G.T."/>
            <person name="Henn M.R."/>
            <person name="Birren B.W."/>
            <person name="Taylor J.W."/>
        </authorList>
    </citation>
    <scope>NUCLEOTIDE SEQUENCE [LARGE SCALE GENOMIC DNA]</scope>
    <source>
        <strain evidence="11">C735</strain>
    </source>
</reference>
<evidence type="ECO:0000313" key="10">
    <source>
        <dbReference type="EMBL" id="EER27124.1"/>
    </source>
</evidence>
<dbReference type="VEuPathDB" id="FungiDB:CPC735_024600"/>
<feature type="transmembrane region" description="Helical" evidence="9">
    <location>
        <begin position="122"/>
        <end position="138"/>
    </location>
</feature>
<evidence type="ECO:0000256" key="1">
    <source>
        <dbReference type="ARBA" id="ARBA00004477"/>
    </source>
</evidence>
<feature type="region of interest" description="Disordered" evidence="8">
    <location>
        <begin position="560"/>
        <end position="614"/>
    </location>
</feature>
<feature type="transmembrane region" description="Helical" evidence="9">
    <location>
        <begin position="448"/>
        <end position="466"/>
    </location>
</feature>
<evidence type="ECO:0000256" key="3">
    <source>
        <dbReference type="ARBA" id="ARBA00022692"/>
    </source>
</evidence>
<dbReference type="Proteomes" id="UP000009084">
    <property type="component" value="Unassembled WGS sequence"/>
</dbReference>
<keyword evidence="7 9" id="KW-0472">Membrane</keyword>
<feature type="compositionally biased region" description="Basic and acidic residues" evidence="8">
    <location>
        <begin position="486"/>
        <end position="501"/>
    </location>
</feature>
<feature type="transmembrane region" description="Helical" evidence="9">
    <location>
        <begin position="331"/>
        <end position="354"/>
    </location>
</feature>
<evidence type="ECO:0000256" key="7">
    <source>
        <dbReference type="ARBA" id="ARBA00023136"/>
    </source>
</evidence>
<name>C5P6S4_COCP7</name>
<evidence type="ECO:0000256" key="5">
    <source>
        <dbReference type="ARBA" id="ARBA00022824"/>
    </source>
</evidence>
<comment type="caution">
    <text evidence="10">The sequence shown here is derived from an EMBL/GenBank/DDBJ whole genome shotgun (WGS) entry which is preliminary data.</text>
</comment>
<feature type="transmembrane region" description="Helical" evidence="9">
    <location>
        <begin position="423"/>
        <end position="442"/>
    </location>
</feature>
<comment type="similarity">
    <text evidence="2">Belongs to the peptidase A22B family.</text>
</comment>
<evidence type="ECO:0000256" key="4">
    <source>
        <dbReference type="ARBA" id="ARBA00022801"/>
    </source>
</evidence>
<feature type="region of interest" description="Disordered" evidence="8">
    <location>
        <begin position="48"/>
        <end position="81"/>
    </location>
</feature>
<dbReference type="AlphaFoldDB" id="C5P6S4"/>
<dbReference type="GO" id="GO:0006465">
    <property type="term" value="P:signal peptide processing"/>
    <property type="evidence" value="ECO:0007669"/>
    <property type="project" value="TreeGrafter"/>
</dbReference>
<comment type="subcellular location">
    <subcellularLocation>
        <location evidence="1">Endoplasmic reticulum membrane</location>
        <topology evidence="1">Multi-pass membrane protein</topology>
    </subcellularLocation>
</comment>
<feature type="compositionally biased region" description="Acidic residues" evidence="8">
    <location>
        <begin position="68"/>
        <end position="78"/>
    </location>
</feature>
<evidence type="ECO:0000313" key="11">
    <source>
        <dbReference type="Proteomes" id="UP000009084"/>
    </source>
</evidence>
<dbReference type="SMART" id="SM00730">
    <property type="entry name" value="PSN"/>
    <property type="match status" value="1"/>
</dbReference>
<feature type="region of interest" description="Disordered" evidence="8">
    <location>
        <begin position="481"/>
        <end position="501"/>
    </location>
</feature>
<protein>
    <submittedName>
        <fullName evidence="10">Signal peptide peptidase family protein</fullName>
    </submittedName>
</protein>
<accession>C5P6S4</accession>
<dbReference type="GO" id="GO:0098553">
    <property type="term" value="C:lumenal side of endoplasmic reticulum membrane"/>
    <property type="evidence" value="ECO:0007669"/>
    <property type="project" value="TreeGrafter"/>
</dbReference>
<dbReference type="GO" id="GO:0033619">
    <property type="term" value="P:membrane protein proteolysis"/>
    <property type="evidence" value="ECO:0007669"/>
    <property type="project" value="TreeGrafter"/>
</dbReference>
<dbReference type="HOGENOM" id="CLU_023799_1_0_1"/>
<proteinExistence type="inferred from homology"/>
<dbReference type="InterPro" id="IPR007369">
    <property type="entry name" value="Peptidase_A22B_SPP"/>
</dbReference>
<evidence type="ECO:0000256" key="9">
    <source>
        <dbReference type="SAM" id="Phobius"/>
    </source>
</evidence>
<organism evidence="10 11">
    <name type="scientific">Coccidioides posadasii (strain C735)</name>
    <name type="common">Valley fever fungus</name>
    <dbReference type="NCBI Taxonomy" id="222929"/>
    <lineage>
        <taxon>Eukaryota</taxon>
        <taxon>Fungi</taxon>
        <taxon>Dikarya</taxon>
        <taxon>Ascomycota</taxon>
        <taxon>Pezizomycotina</taxon>
        <taxon>Eurotiomycetes</taxon>
        <taxon>Eurotiomycetidae</taxon>
        <taxon>Onygenales</taxon>
        <taxon>Onygenaceae</taxon>
        <taxon>Coccidioides</taxon>
    </lineage>
</organism>
<feature type="transmembrane region" description="Helical" evidence="9">
    <location>
        <begin position="92"/>
        <end position="110"/>
    </location>
</feature>
<dbReference type="PANTHER" id="PTHR12174:SF23">
    <property type="entry name" value="MINOR HISTOCOMPATIBILITY ANTIGEN H13"/>
    <property type="match status" value="1"/>
</dbReference>
<gene>
    <name evidence="10" type="ORF">CPC735_024600</name>
</gene>
<dbReference type="Pfam" id="PF04258">
    <property type="entry name" value="Peptidase_A22B"/>
    <property type="match status" value="1"/>
</dbReference>
<keyword evidence="3 9" id="KW-0812">Transmembrane</keyword>
<evidence type="ECO:0000256" key="6">
    <source>
        <dbReference type="ARBA" id="ARBA00022989"/>
    </source>
</evidence>
<keyword evidence="5" id="KW-0256">Endoplasmic reticulum</keyword>
<feature type="transmembrane region" description="Helical" evidence="9">
    <location>
        <begin position="289"/>
        <end position="311"/>
    </location>
</feature>
<feature type="transmembrane region" description="Helical" evidence="9">
    <location>
        <begin position="260"/>
        <end position="277"/>
    </location>
</feature>
<sequence length="614" mass="67693">MSLPTSLSEAIEGFLYGFDIAKPLIPTYTHLLISALFCIYVGAHASLSRPSSTAIPPKKKCKRCTEHSEDEDDTDDEGGILQKMEGFDPSDAIMLPIMSGLTLGGLYLLLKHFDPAVLNKVLNWYFAHAGLIFTTAFIKDGFSVIRSFVFPELYTSRGSAWKANQEKRIFIEIIRDKGSMAAPRTRVSPLPGFLGILYLPGCLRASLWHIRGLVYQKATLRAHIRSVFSARTRFTILDVLSVVVALCVVGYSAFVARPWWLINFLGFGFSYGALQFLSPTTFATGSLILGSLFFYDIYFVFYTPMMVTVAQKLDLPIKLLFPRPPTKEDPSAIALAMLGLGDIVVPGTVIGLALRFDLYLHYLRKHSTLTGTGADADSRPKYVTATGGWGERFWSSIKSALRLPDKESSYFEAKAFRKTYFKAGMAGYMLGMLATLVAMQLSNHPQPALLYLVPGVLSSIWLTALVKGDIPVMWNFSDGLDDEEGKDSKKDKKDNGQDRPKASFAGLFKQLIFGEPKSETDKAKFKDGQGEGEGEATNKCAKTAEKDNTSPSIDLVSFSISVPRKKTRQSHSANLDPKTFTQSVSPRFESSGISSSSALVEDVGEAPPKKRRTQ</sequence>
<evidence type="ECO:0000256" key="2">
    <source>
        <dbReference type="ARBA" id="ARBA00006859"/>
    </source>
</evidence>
<dbReference type="InterPro" id="IPR006639">
    <property type="entry name" value="Preselin/SPP"/>
</dbReference>
<dbReference type="KEGG" id="cpw:9694764"/>
<dbReference type="PANTHER" id="PTHR12174">
    <property type="entry name" value="SIGNAL PEPTIDE PEPTIDASE"/>
    <property type="match status" value="1"/>
</dbReference>
<dbReference type="EMBL" id="ACFW01000025">
    <property type="protein sequence ID" value="EER27124.1"/>
    <property type="molecule type" value="Genomic_DNA"/>
</dbReference>
<evidence type="ECO:0000256" key="8">
    <source>
        <dbReference type="SAM" id="MobiDB-lite"/>
    </source>
</evidence>
<dbReference type="GO" id="GO:0042500">
    <property type="term" value="F:aspartic endopeptidase activity, intramembrane cleaving"/>
    <property type="evidence" value="ECO:0007669"/>
    <property type="project" value="InterPro"/>
</dbReference>